<protein>
    <recommendedName>
        <fullName evidence="3">RRM domain-containing protein</fullName>
    </recommendedName>
</protein>
<dbReference type="InterPro" id="IPR035979">
    <property type="entry name" value="RBD_domain_sf"/>
</dbReference>
<dbReference type="EMBL" id="JAFNEN010000076">
    <property type="protein sequence ID" value="KAG8195920.1"/>
    <property type="molecule type" value="Genomic_DNA"/>
</dbReference>
<dbReference type="AlphaFoldDB" id="A0AAV6VIQ6"/>
<evidence type="ECO:0008006" key="3">
    <source>
        <dbReference type="Google" id="ProtNLM"/>
    </source>
</evidence>
<organism evidence="1 2">
    <name type="scientific">Oedothorax gibbosus</name>
    <dbReference type="NCBI Taxonomy" id="931172"/>
    <lineage>
        <taxon>Eukaryota</taxon>
        <taxon>Metazoa</taxon>
        <taxon>Ecdysozoa</taxon>
        <taxon>Arthropoda</taxon>
        <taxon>Chelicerata</taxon>
        <taxon>Arachnida</taxon>
        <taxon>Araneae</taxon>
        <taxon>Araneomorphae</taxon>
        <taxon>Entelegynae</taxon>
        <taxon>Araneoidea</taxon>
        <taxon>Linyphiidae</taxon>
        <taxon>Erigoninae</taxon>
        <taxon>Oedothorax</taxon>
    </lineage>
</organism>
<reference evidence="1 2" key="1">
    <citation type="journal article" date="2022" name="Nat. Ecol. Evol.">
        <title>A masculinizing supergene underlies an exaggerated male reproductive morph in a spider.</title>
        <authorList>
            <person name="Hendrickx F."/>
            <person name="De Corte Z."/>
            <person name="Sonet G."/>
            <person name="Van Belleghem S.M."/>
            <person name="Kostlbacher S."/>
            <person name="Vangestel C."/>
        </authorList>
    </citation>
    <scope>NUCLEOTIDE SEQUENCE [LARGE SCALE GENOMIC DNA]</scope>
    <source>
        <strain evidence="1">W744_W776</strain>
    </source>
</reference>
<comment type="caution">
    <text evidence="1">The sequence shown here is derived from an EMBL/GenBank/DDBJ whole genome shotgun (WGS) entry which is preliminary data.</text>
</comment>
<dbReference type="Proteomes" id="UP000827092">
    <property type="component" value="Unassembled WGS sequence"/>
</dbReference>
<dbReference type="InterPro" id="IPR012677">
    <property type="entry name" value="Nucleotide-bd_a/b_plait_sf"/>
</dbReference>
<evidence type="ECO:0000313" key="2">
    <source>
        <dbReference type="Proteomes" id="UP000827092"/>
    </source>
</evidence>
<proteinExistence type="predicted"/>
<accession>A0AAV6VIQ6</accession>
<dbReference type="GO" id="GO:0003676">
    <property type="term" value="F:nucleic acid binding"/>
    <property type="evidence" value="ECO:0007669"/>
    <property type="project" value="InterPro"/>
</dbReference>
<dbReference type="Gene3D" id="3.30.70.330">
    <property type="match status" value="1"/>
</dbReference>
<sequence>MTVGNAKTGIERSGPYYVRLQINSATTTQKHIREFFSDLTIPEGGISIHGNFSFVVFDSEKDAAVALLKDSQLLDGNKVRISNAVLKDVQRARVKEARKKLVFGPPEQVTTLKQKKRIRPTKVKDCSEVVAPKRFCPDEIEYPIKNHVTSLIGVKADKLKFNNKAPIENGFRLHDDKVDIAETKLNMLIEPVPKHELCALDKVQKSSKNTSTIIENIDKNEVNLKDKKNAPESCFLKTFKSMKNDSRNVEENISVQGNVCRFLEEKISKNKKEISFMDDNHSAKVQLEGKVIGQAASSKKVRDVTNKFPTKKTIKPTSVLKMNLFKMSYEGTVF</sequence>
<gene>
    <name evidence="1" type="ORF">JTE90_001154</name>
</gene>
<name>A0AAV6VIQ6_9ARAC</name>
<evidence type="ECO:0000313" key="1">
    <source>
        <dbReference type="EMBL" id="KAG8195920.1"/>
    </source>
</evidence>
<dbReference type="SUPFAM" id="SSF54928">
    <property type="entry name" value="RNA-binding domain, RBD"/>
    <property type="match status" value="1"/>
</dbReference>
<keyword evidence="2" id="KW-1185">Reference proteome</keyword>